<organism evidence="3 4">
    <name type="scientific">Ideonella lacteola</name>
    <dbReference type="NCBI Taxonomy" id="2984193"/>
    <lineage>
        <taxon>Bacteria</taxon>
        <taxon>Pseudomonadati</taxon>
        <taxon>Pseudomonadota</taxon>
        <taxon>Betaproteobacteria</taxon>
        <taxon>Burkholderiales</taxon>
        <taxon>Sphaerotilaceae</taxon>
        <taxon>Ideonella</taxon>
    </lineage>
</organism>
<feature type="domain" description="HTH luxR-type" evidence="2">
    <location>
        <begin position="157"/>
        <end position="222"/>
    </location>
</feature>
<dbReference type="EMBL" id="JBBUTG010000003">
    <property type="protein sequence ID" value="MEK8030679.1"/>
    <property type="molecule type" value="Genomic_DNA"/>
</dbReference>
<evidence type="ECO:0000313" key="3">
    <source>
        <dbReference type="EMBL" id="MEK8030679.1"/>
    </source>
</evidence>
<protein>
    <submittedName>
        <fullName evidence="3">LuxR C-terminal-related transcriptional regulator</fullName>
    </submittedName>
</protein>
<proteinExistence type="predicted"/>
<dbReference type="InterPro" id="IPR000792">
    <property type="entry name" value="Tscrpt_reg_LuxR_C"/>
</dbReference>
<gene>
    <name evidence="3" type="ORF">AACH06_07550</name>
</gene>
<dbReference type="InterPro" id="IPR039420">
    <property type="entry name" value="WalR-like"/>
</dbReference>
<dbReference type="CDD" id="cd06170">
    <property type="entry name" value="LuxR_C_like"/>
    <property type="match status" value="1"/>
</dbReference>
<dbReference type="RefSeq" id="WP_341425039.1">
    <property type="nucleotide sequence ID" value="NZ_JBBUTG010000003.1"/>
</dbReference>
<evidence type="ECO:0000256" key="1">
    <source>
        <dbReference type="ARBA" id="ARBA00023125"/>
    </source>
</evidence>
<dbReference type="InterPro" id="IPR016032">
    <property type="entry name" value="Sig_transdc_resp-reg_C-effctor"/>
</dbReference>
<accession>A0ABU9BLL8</accession>
<dbReference type="PANTHER" id="PTHR43214">
    <property type="entry name" value="TWO-COMPONENT RESPONSE REGULATOR"/>
    <property type="match status" value="1"/>
</dbReference>
<dbReference type="Proteomes" id="UP001371218">
    <property type="component" value="Unassembled WGS sequence"/>
</dbReference>
<keyword evidence="1" id="KW-0238">DNA-binding</keyword>
<evidence type="ECO:0000313" key="4">
    <source>
        <dbReference type="Proteomes" id="UP001371218"/>
    </source>
</evidence>
<name>A0ABU9BLL8_9BURK</name>
<dbReference type="SMART" id="SM00421">
    <property type="entry name" value="HTH_LUXR"/>
    <property type="match status" value="1"/>
</dbReference>
<sequence length="235" mass="25641">MSAHRKNAPMNYELAALENELAYRGPERRGGENAGLVRLMACILDEVDYGLMLLSANALVVHANHAALRELNSTHPLELRSRRLRARDTQEQQSLSDALDAARHRGTRCLLNLGTVPARIGLSIVPLPLPLSNHSSGHAVLLTLQRAQLVEKLSVGAFARARGLSQREEEVLTALCEGLRPTQIAERMGVAVATVRSHVHNLKEKTHCNSMVELVKQVALLPPLVTALKTSSVSN</sequence>
<dbReference type="InterPro" id="IPR036388">
    <property type="entry name" value="WH-like_DNA-bd_sf"/>
</dbReference>
<reference evidence="3 4" key="1">
    <citation type="submission" date="2024-04" db="EMBL/GenBank/DDBJ databases">
        <title>Novel species of the genus Ideonella isolated from streams.</title>
        <authorList>
            <person name="Lu H."/>
        </authorList>
    </citation>
    <scope>NUCLEOTIDE SEQUENCE [LARGE SCALE GENOMIC DNA]</scope>
    <source>
        <strain evidence="3 4">DXS29W</strain>
    </source>
</reference>
<comment type="caution">
    <text evidence="3">The sequence shown here is derived from an EMBL/GenBank/DDBJ whole genome shotgun (WGS) entry which is preliminary data.</text>
</comment>
<dbReference type="Pfam" id="PF00196">
    <property type="entry name" value="GerE"/>
    <property type="match status" value="1"/>
</dbReference>
<dbReference type="PRINTS" id="PR00038">
    <property type="entry name" value="HTHLUXR"/>
</dbReference>
<keyword evidence="4" id="KW-1185">Reference proteome</keyword>
<dbReference type="PROSITE" id="PS50043">
    <property type="entry name" value="HTH_LUXR_2"/>
    <property type="match status" value="1"/>
</dbReference>
<dbReference type="SUPFAM" id="SSF46894">
    <property type="entry name" value="C-terminal effector domain of the bipartite response regulators"/>
    <property type="match status" value="1"/>
</dbReference>
<evidence type="ECO:0000259" key="2">
    <source>
        <dbReference type="PROSITE" id="PS50043"/>
    </source>
</evidence>
<dbReference type="Gene3D" id="1.10.10.10">
    <property type="entry name" value="Winged helix-like DNA-binding domain superfamily/Winged helix DNA-binding domain"/>
    <property type="match status" value="1"/>
</dbReference>